<evidence type="ECO:0000313" key="4">
    <source>
        <dbReference type="Proteomes" id="UP000473531"/>
    </source>
</evidence>
<dbReference type="PANTHER" id="PTHR21666:SF289">
    <property type="entry name" value="L-ALA--D-GLU ENDOPEPTIDASE"/>
    <property type="match status" value="1"/>
</dbReference>
<dbReference type="InterPro" id="IPR011055">
    <property type="entry name" value="Dup_hybrid_motif"/>
</dbReference>
<keyword evidence="4" id="KW-1185">Reference proteome</keyword>
<sequence>MNGRALFRRSGVFWLVGPFLMSAQAGYAEDLHKDEAAAPSGEAAPIIIVSKAGDGLGAPIALWPKVSVGVIGSTSAIDTPSAMPLAARAMTSRFGMRSHPVLGGYRMHSGVDLAAPTGTPVSATGAGVVTFANWSGGYGLLVAVDHGNGMQTRFGHLSRLLVSNGQKVARGQLLGLVGSTGRSTGPHLHYEMRHNGRAIDPLAAR</sequence>
<dbReference type="Proteomes" id="UP000473531">
    <property type="component" value="Unassembled WGS sequence"/>
</dbReference>
<dbReference type="InterPro" id="IPR050570">
    <property type="entry name" value="Cell_wall_metabolism_enzyme"/>
</dbReference>
<feature type="domain" description="M23ase beta-sheet core" evidence="2">
    <location>
        <begin position="106"/>
        <end position="201"/>
    </location>
</feature>
<name>A0A6L7GFA6_9SPHN</name>
<dbReference type="Pfam" id="PF01551">
    <property type="entry name" value="Peptidase_M23"/>
    <property type="match status" value="1"/>
</dbReference>
<evidence type="ECO:0000256" key="1">
    <source>
        <dbReference type="ARBA" id="ARBA00022729"/>
    </source>
</evidence>
<evidence type="ECO:0000313" key="3">
    <source>
        <dbReference type="EMBL" id="MXP14762.1"/>
    </source>
</evidence>
<comment type="caution">
    <text evidence="3">The sequence shown here is derived from an EMBL/GenBank/DDBJ whole genome shotgun (WGS) entry which is preliminary data.</text>
</comment>
<reference evidence="3 4" key="1">
    <citation type="submission" date="2019-12" db="EMBL/GenBank/DDBJ databases">
        <title>Genomic-based taxomic classification of the family Erythrobacteraceae.</title>
        <authorList>
            <person name="Xu L."/>
        </authorList>
    </citation>
    <scope>NUCLEOTIDE SEQUENCE [LARGE SCALE GENOMIC DNA]</scope>
    <source>
        <strain evidence="3 4">KCTC 52259</strain>
    </source>
</reference>
<accession>A0A6L7GFA6</accession>
<dbReference type="Gene3D" id="2.70.70.10">
    <property type="entry name" value="Glucose Permease (Domain IIA)"/>
    <property type="match status" value="1"/>
</dbReference>
<dbReference type="AlphaFoldDB" id="A0A6L7GFA6"/>
<dbReference type="GO" id="GO:0004222">
    <property type="term" value="F:metalloendopeptidase activity"/>
    <property type="evidence" value="ECO:0007669"/>
    <property type="project" value="TreeGrafter"/>
</dbReference>
<proteinExistence type="predicted"/>
<dbReference type="PANTHER" id="PTHR21666">
    <property type="entry name" value="PEPTIDASE-RELATED"/>
    <property type="match status" value="1"/>
</dbReference>
<dbReference type="CDD" id="cd12797">
    <property type="entry name" value="M23_peptidase"/>
    <property type="match status" value="1"/>
</dbReference>
<dbReference type="FunFam" id="2.70.70.10:FF:000006">
    <property type="entry name" value="M23 family peptidase"/>
    <property type="match status" value="1"/>
</dbReference>
<dbReference type="EMBL" id="WTYU01000002">
    <property type="protein sequence ID" value="MXP14762.1"/>
    <property type="molecule type" value="Genomic_DNA"/>
</dbReference>
<evidence type="ECO:0000259" key="2">
    <source>
        <dbReference type="Pfam" id="PF01551"/>
    </source>
</evidence>
<gene>
    <name evidence="3" type="ORF">GRI44_08365</name>
</gene>
<keyword evidence="1" id="KW-0732">Signal</keyword>
<dbReference type="InterPro" id="IPR016047">
    <property type="entry name" value="M23ase_b-sheet_dom"/>
</dbReference>
<dbReference type="SUPFAM" id="SSF51261">
    <property type="entry name" value="Duplicated hybrid motif"/>
    <property type="match status" value="1"/>
</dbReference>
<organism evidence="3 4">
    <name type="scientific">Allopontixanthobacter confluentis</name>
    <dbReference type="NCBI Taxonomy" id="1849021"/>
    <lineage>
        <taxon>Bacteria</taxon>
        <taxon>Pseudomonadati</taxon>
        <taxon>Pseudomonadota</taxon>
        <taxon>Alphaproteobacteria</taxon>
        <taxon>Sphingomonadales</taxon>
        <taxon>Erythrobacteraceae</taxon>
        <taxon>Allopontixanthobacter</taxon>
    </lineage>
</organism>
<dbReference type="OrthoDB" id="9815245at2"/>
<protein>
    <submittedName>
        <fullName evidence="3">Peptidoglycan DD-metalloendopeptidase family protein</fullName>
    </submittedName>
</protein>